<dbReference type="OrthoDB" id="8479417at2"/>
<dbReference type="Gene3D" id="3.90.1150.30">
    <property type="match status" value="1"/>
</dbReference>
<protein>
    <submittedName>
        <fullName evidence="1">YjbR protein</fullName>
    </submittedName>
</protein>
<dbReference type="AlphaFoldDB" id="A0A1G9HRU1"/>
<keyword evidence="2" id="KW-1185">Reference proteome</keyword>
<proteinExistence type="predicted"/>
<dbReference type="Proteomes" id="UP000199475">
    <property type="component" value="Unassembled WGS sequence"/>
</dbReference>
<gene>
    <name evidence="1" type="ORF">SAMN04488242_0480</name>
</gene>
<sequence length="123" mass="13941">MSSDEYLARLRAIALALPDAREKLVVGHPAFYTRKVFAYYAMSHKVGDEVVRRPQAVSVLLPEDERQALLQSGRAHRPMYIGPSGWIGVPVDGETDWDEIAELVEESYRQTAGTQRVRRLDSR</sequence>
<dbReference type="InterPro" id="IPR038056">
    <property type="entry name" value="YjbR-like_sf"/>
</dbReference>
<dbReference type="InterPro" id="IPR058532">
    <property type="entry name" value="YjbR/MT2646/Rv2570-like"/>
</dbReference>
<accession>A0A1G9HRU1</accession>
<evidence type="ECO:0000313" key="1">
    <source>
        <dbReference type="EMBL" id="SDL15526.1"/>
    </source>
</evidence>
<organism evidence="1 2">
    <name type="scientific">Tessaracoccus oleiagri</name>
    <dbReference type="NCBI Taxonomy" id="686624"/>
    <lineage>
        <taxon>Bacteria</taxon>
        <taxon>Bacillati</taxon>
        <taxon>Actinomycetota</taxon>
        <taxon>Actinomycetes</taxon>
        <taxon>Propionibacteriales</taxon>
        <taxon>Propionibacteriaceae</taxon>
        <taxon>Tessaracoccus</taxon>
    </lineage>
</organism>
<dbReference type="EMBL" id="FNGP01000001">
    <property type="protein sequence ID" value="SDL15526.1"/>
    <property type="molecule type" value="Genomic_DNA"/>
</dbReference>
<evidence type="ECO:0000313" key="2">
    <source>
        <dbReference type="Proteomes" id="UP000199475"/>
    </source>
</evidence>
<name>A0A1G9HRU1_9ACTN</name>
<dbReference type="RefSeq" id="WP_093248614.1">
    <property type="nucleotide sequence ID" value="NZ_FNGP01000001.1"/>
</dbReference>
<dbReference type="SUPFAM" id="SSF142906">
    <property type="entry name" value="YjbR-like"/>
    <property type="match status" value="1"/>
</dbReference>
<dbReference type="Pfam" id="PF04237">
    <property type="entry name" value="YjbR"/>
    <property type="match status" value="1"/>
</dbReference>
<reference evidence="1 2" key="1">
    <citation type="submission" date="2016-10" db="EMBL/GenBank/DDBJ databases">
        <authorList>
            <person name="de Groot N.N."/>
        </authorList>
    </citation>
    <scope>NUCLEOTIDE SEQUENCE [LARGE SCALE GENOMIC DNA]</scope>
    <source>
        <strain evidence="1 2">CGMCC 1.9159</strain>
    </source>
</reference>
<dbReference type="STRING" id="686624.SAMN04488242_0480"/>